<keyword evidence="6 11" id="KW-0798">TonB box</keyword>
<evidence type="ECO:0000256" key="10">
    <source>
        <dbReference type="PROSITE-ProRule" id="PRU01360"/>
    </source>
</evidence>
<dbReference type="EMBL" id="JADILW010000035">
    <property type="protein sequence ID" value="MBO8479930.1"/>
    <property type="molecule type" value="Genomic_DNA"/>
</dbReference>
<evidence type="ECO:0000256" key="8">
    <source>
        <dbReference type="ARBA" id="ARBA00023170"/>
    </source>
</evidence>
<dbReference type="PANTHER" id="PTHR30069">
    <property type="entry name" value="TONB-DEPENDENT OUTER MEMBRANE RECEPTOR"/>
    <property type="match status" value="1"/>
</dbReference>
<dbReference type="GO" id="GO:0044718">
    <property type="term" value="P:siderophore transmembrane transport"/>
    <property type="evidence" value="ECO:0007669"/>
    <property type="project" value="TreeGrafter"/>
</dbReference>
<comment type="subcellular location">
    <subcellularLocation>
        <location evidence="1 10">Cell outer membrane</location>
        <topology evidence="1 10">Multi-pass membrane protein</topology>
    </subcellularLocation>
</comment>
<evidence type="ECO:0000256" key="3">
    <source>
        <dbReference type="ARBA" id="ARBA00022452"/>
    </source>
</evidence>
<dbReference type="InterPro" id="IPR037066">
    <property type="entry name" value="Plug_dom_sf"/>
</dbReference>
<accession>A0A9D9NNH3</accession>
<feature type="chain" id="PRO_5038759952" evidence="12">
    <location>
        <begin position="18"/>
        <end position="595"/>
    </location>
</feature>
<dbReference type="SUPFAM" id="SSF56935">
    <property type="entry name" value="Porins"/>
    <property type="match status" value="1"/>
</dbReference>
<reference evidence="15" key="2">
    <citation type="journal article" date="2021" name="PeerJ">
        <title>Extensive microbial diversity within the chicken gut microbiome revealed by metagenomics and culture.</title>
        <authorList>
            <person name="Gilroy R."/>
            <person name="Ravi A."/>
            <person name="Getino M."/>
            <person name="Pursley I."/>
            <person name="Horton D.L."/>
            <person name="Alikhan N.F."/>
            <person name="Baker D."/>
            <person name="Gharbi K."/>
            <person name="Hall N."/>
            <person name="Watson M."/>
            <person name="Adriaenssens E.M."/>
            <person name="Foster-Nyarko E."/>
            <person name="Jarju S."/>
            <person name="Secka A."/>
            <person name="Antonio M."/>
            <person name="Oren A."/>
            <person name="Chaudhuri R.R."/>
            <person name="La Ragione R."/>
            <person name="Hildebrand F."/>
            <person name="Pallen M.J."/>
        </authorList>
    </citation>
    <scope>NUCLEOTIDE SEQUENCE</scope>
    <source>
        <strain evidence="15">B3-1481</strain>
    </source>
</reference>
<evidence type="ECO:0000256" key="7">
    <source>
        <dbReference type="ARBA" id="ARBA00023136"/>
    </source>
</evidence>
<dbReference type="Pfam" id="PF07715">
    <property type="entry name" value="Plug"/>
    <property type="match status" value="1"/>
</dbReference>
<evidence type="ECO:0000259" key="14">
    <source>
        <dbReference type="Pfam" id="PF07715"/>
    </source>
</evidence>
<evidence type="ECO:0000256" key="1">
    <source>
        <dbReference type="ARBA" id="ARBA00004571"/>
    </source>
</evidence>
<dbReference type="Pfam" id="PF00593">
    <property type="entry name" value="TonB_dep_Rec_b-barrel"/>
    <property type="match status" value="1"/>
</dbReference>
<sequence length="595" mass="65574">MYLTAILVAASLAAAEAADSLDAVTITAERGMVVSLTDTTAVSSGDITETLLTVPGLFVNDYGGISGLRSVSMRGLGSAHTAVYIDGIRVNNLQTGQADLSFLDLPGFGSAVVDFAQNSLDFRTARPSSGDGPFSGRLSLDAGSFNTWLPSAQFDFRLSDRLALRLSGSATLTDGDYHWGDGQRRENNDLRQYRAAADLFGAMRDGEWQAKLYWNSADRTSPGASNWPSVSRQSDRNVFLQGRLRRRFSELYSLDVSAKAAADALNYSDEWSETDYDQKELQLNSSHSFDIRRWWKASLSASVQWNRLETSLYEGSRTEVISAAATSFILERFRADFALEYDGTFESGGRRTSRLSPSLGLRFNAAGGLDIVAFSRMASRVPTFNELYYPGYGNPGLRPEDAWLNSLGLEYRLFPGGAWRIVMRLDGFYNSLNDKIVSAPTEENPSIWLPYNVGRAEIAGIDASASLRWTRGLWDAGLSAAYSLQDARDRTEGSDSFGQQLSGTPRHSLNLAGELAWNGWKFDADWCFRGGRRDSAGELPDWNTLDVSAGKSLSIGDMELTIRLKARNICGFSYETVRYYPMPGRSLLAGLEFRF</sequence>
<evidence type="ECO:0000256" key="5">
    <source>
        <dbReference type="ARBA" id="ARBA00022729"/>
    </source>
</evidence>
<evidence type="ECO:0000259" key="13">
    <source>
        <dbReference type="Pfam" id="PF00593"/>
    </source>
</evidence>
<feature type="domain" description="TonB-dependent receptor-like beta-barrel" evidence="13">
    <location>
        <begin position="179"/>
        <end position="569"/>
    </location>
</feature>
<reference evidence="15" key="1">
    <citation type="submission" date="2020-10" db="EMBL/GenBank/DDBJ databases">
        <authorList>
            <person name="Gilroy R."/>
        </authorList>
    </citation>
    <scope>NUCLEOTIDE SEQUENCE</scope>
    <source>
        <strain evidence="15">B3-1481</strain>
    </source>
</reference>
<organism evidence="15 16">
    <name type="scientific">Candidatus Cryptobacteroides avistercoris</name>
    <dbReference type="NCBI Taxonomy" id="2840758"/>
    <lineage>
        <taxon>Bacteria</taxon>
        <taxon>Pseudomonadati</taxon>
        <taxon>Bacteroidota</taxon>
        <taxon>Bacteroidia</taxon>
        <taxon>Bacteroidales</taxon>
        <taxon>Candidatus Cryptobacteroides</taxon>
    </lineage>
</organism>
<dbReference type="InterPro" id="IPR039426">
    <property type="entry name" value="TonB-dep_rcpt-like"/>
</dbReference>
<protein>
    <submittedName>
        <fullName evidence="15">TonB-dependent receptor</fullName>
    </submittedName>
</protein>
<comment type="similarity">
    <text evidence="10 11">Belongs to the TonB-dependent receptor family.</text>
</comment>
<gene>
    <name evidence="15" type="ORF">IAB76_02315</name>
</gene>
<evidence type="ECO:0000256" key="9">
    <source>
        <dbReference type="ARBA" id="ARBA00023237"/>
    </source>
</evidence>
<dbReference type="InterPro" id="IPR000531">
    <property type="entry name" value="Beta-barrel_TonB"/>
</dbReference>
<comment type="caution">
    <text evidence="15">The sequence shown here is derived from an EMBL/GenBank/DDBJ whole genome shotgun (WGS) entry which is preliminary data.</text>
</comment>
<evidence type="ECO:0000256" key="4">
    <source>
        <dbReference type="ARBA" id="ARBA00022692"/>
    </source>
</evidence>
<keyword evidence="5 12" id="KW-0732">Signal</keyword>
<keyword evidence="8 15" id="KW-0675">Receptor</keyword>
<keyword evidence="2 10" id="KW-0813">Transport</keyword>
<keyword evidence="3 10" id="KW-1134">Transmembrane beta strand</keyword>
<feature type="signal peptide" evidence="12">
    <location>
        <begin position="1"/>
        <end position="17"/>
    </location>
</feature>
<keyword evidence="9 10" id="KW-0998">Cell outer membrane</keyword>
<dbReference type="PANTHER" id="PTHR30069:SF29">
    <property type="entry name" value="HEMOGLOBIN AND HEMOGLOBIN-HAPTOGLOBIN-BINDING PROTEIN 1-RELATED"/>
    <property type="match status" value="1"/>
</dbReference>
<evidence type="ECO:0000256" key="11">
    <source>
        <dbReference type="RuleBase" id="RU003357"/>
    </source>
</evidence>
<dbReference type="InterPro" id="IPR036942">
    <property type="entry name" value="Beta-barrel_TonB_sf"/>
</dbReference>
<evidence type="ECO:0000313" key="16">
    <source>
        <dbReference type="Proteomes" id="UP000823769"/>
    </source>
</evidence>
<dbReference type="GO" id="GO:0015344">
    <property type="term" value="F:siderophore uptake transmembrane transporter activity"/>
    <property type="evidence" value="ECO:0007669"/>
    <property type="project" value="TreeGrafter"/>
</dbReference>
<dbReference type="InterPro" id="IPR012910">
    <property type="entry name" value="Plug_dom"/>
</dbReference>
<dbReference type="Proteomes" id="UP000823769">
    <property type="component" value="Unassembled WGS sequence"/>
</dbReference>
<evidence type="ECO:0000256" key="6">
    <source>
        <dbReference type="ARBA" id="ARBA00023077"/>
    </source>
</evidence>
<keyword evidence="4 10" id="KW-0812">Transmembrane</keyword>
<dbReference type="Gene3D" id="2.40.170.20">
    <property type="entry name" value="TonB-dependent receptor, beta-barrel domain"/>
    <property type="match status" value="1"/>
</dbReference>
<evidence type="ECO:0000256" key="2">
    <source>
        <dbReference type="ARBA" id="ARBA00022448"/>
    </source>
</evidence>
<evidence type="ECO:0000313" key="15">
    <source>
        <dbReference type="EMBL" id="MBO8479930.1"/>
    </source>
</evidence>
<evidence type="ECO:0000256" key="12">
    <source>
        <dbReference type="SAM" id="SignalP"/>
    </source>
</evidence>
<name>A0A9D9NNH3_9BACT</name>
<proteinExistence type="inferred from homology"/>
<feature type="domain" description="TonB-dependent receptor plug" evidence="14">
    <location>
        <begin position="34"/>
        <end position="106"/>
    </location>
</feature>
<dbReference type="AlphaFoldDB" id="A0A9D9NNH3"/>
<dbReference type="GO" id="GO:0009279">
    <property type="term" value="C:cell outer membrane"/>
    <property type="evidence" value="ECO:0007669"/>
    <property type="project" value="UniProtKB-SubCell"/>
</dbReference>
<dbReference type="Gene3D" id="2.170.130.10">
    <property type="entry name" value="TonB-dependent receptor, plug domain"/>
    <property type="match status" value="1"/>
</dbReference>
<dbReference type="PROSITE" id="PS52016">
    <property type="entry name" value="TONB_DEPENDENT_REC_3"/>
    <property type="match status" value="1"/>
</dbReference>
<keyword evidence="7 10" id="KW-0472">Membrane</keyword>